<dbReference type="AlphaFoldDB" id="A0A8X7QYJ2"/>
<dbReference type="EMBL" id="JAAMPC010000012">
    <property type="protein sequence ID" value="KAG2275484.1"/>
    <property type="molecule type" value="Genomic_DNA"/>
</dbReference>
<sequence length="125" mass="14249">MTGVLVEDTLVDQGPDKDHNPMVMYEASQMGIPRGRFRRSSNGGDRVLRGRHGDNNQFYGRMHNWMSGNKRGRGNSPVFRRSRSRSPVPWNGGDRLSHPHDEFSRGEDDGEHEVFFPGTVLKIKK</sequence>
<comment type="caution">
    <text evidence="2">The sequence shown here is derived from an EMBL/GenBank/DDBJ whole genome shotgun (WGS) entry which is preliminary data.</text>
</comment>
<organism evidence="2 3">
    <name type="scientific">Brassica carinata</name>
    <name type="common">Ethiopian mustard</name>
    <name type="synonym">Abyssinian cabbage</name>
    <dbReference type="NCBI Taxonomy" id="52824"/>
    <lineage>
        <taxon>Eukaryota</taxon>
        <taxon>Viridiplantae</taxon>
        <taxon>Streptophyta</taxon>
        <taxon>Embryophyta</taxon>
        <taxon>Tracheophyta</taxon>
        <taxon>Spermatophyta</taxon>
        <taxon>Magnoliopsida</taxon>
        <taxon>eudicotyledons</taxon>
        <taxon>Gunneridae</taxon>
        <taxon>Pentapetalae</taxon>
        <taxon>rosids</taxon>
        <taxon>malvids</taxon>
        <taxon>Brassicales</taxon>
        <taxon>Brassicaceae</taxon>
        <taxon>Brassiceae</taxon>
        <taxon>Brassica</taxon>
    </lineage>
</organism>
<feature type="compositionally biased region" description="Basic and acidic residues" evidence="1">
    <location>
        <begin position="95"/>
        <end position="107"/>
    </location>
</feature>
<reference evidence="2 3" key="1">
    <citation type="submission" date="2020-02" db="EMBL/GenBank/DDBJ databases">
        <authorList>
            <person name="Ma Q."/>
            <person name="Huang Y."/>
            <person name="Song X."/>
            <person name="Pei D."/>
        </authorList>
    </citation>
    <scope>NUCLEOTIDE SEQUENCE [LARGE SCALE GENOMIC DNA]</scope>
    <source>
        <strain evidence="2">Sxm20200214</strain>
        <tissue evidence="2">Leaf</tissue>
    </source>
</reference>
<keyword evidence="3" id="KW-1185">Reference proteome</keyword>
<evidence type="ECO:0000256" key="1">
    <source>
        <dbReference type="SAM" id="MobiDB-lite"/>
    </source>
</evidence>
<evidence type="ECO:0000313" key="2">
    <source>
        <dbReference type="EMBL" id="KAG2275484.1"/>
    </source>
</evidence>
<accession>A0A8X7QYJ2</accession>
<proteinExistence type="predicted"/>
<feature type="region of interest" description="Disordered" evidence="1">
    <location>
        <begin position="1"/>
        <end position="20"/>
    </location>
</feature>
<gene>
    <name evidence="2" type="ORF">Bca52824_058039</name>
</gene>
<name>A0A8X7QYJ2_BRACI</name>
<evidence type="ECO:0000313" key="3">
    <source>
        <dbReference type="Proteomes" id="UP000886595"/>
    </source>
</evidence>
<protein>
    <submittedName>
        <fullName evidence="2">Uncharacterized protein</fullName>
    </submittedName>
</protein>
<feature type="region of interest" description="Disordered" evidence="1">
    <location>
        <begin position="34"/>
        <end position="111"/>
    </location>
</feature>
<dbReference type="Proteomes" id="UP000886595">
    <property type="component" value="Unassembled WGS sequence"/>
</dbReference>